<protein>
    <recommendedName>
        <fullName evidence="6">C3H1-type domain-containing protein</fullName>
    </recommendedName>
</protein>
<dbReference type="EMBL" id="NDIQ01000001">
    <property type="protein sequence ID" value="PRT53651.1"/>
    <property type="molecule type" value="Genomic_DNA"/>
</dbReference>
<dbReference type="PROSITE" id="PS50103">
    <property type="entry name" value="ZF_C3H1"/>
    <property type="match status" value="3"/>
</dbReference>
<evidence type="ECO:0000256" key="1">
    <source>
        <dbReference type="ARBA" id="ARBA00022723"/>
    </source>
</evidence>
<dbReference type="Gene3D" id="4.10.1000.10">
    <property type="entry name" value="Zinc finger, CCCH-type"/>
    <property type="match status" value="1"/>
</dbReference>
<feature type="domain" description="C3H1-type" evidence="6">
    <location>
        <begin position="172"/>
        <end position="200"/>
    </location>
</feature>
<evidence type="ECO:0000259" key="6">
    <source>
        <dbReference type="PROSITE" id="PS50103"/>
    </source>
</evidence>
<feature type="region of interest" description="Disordered" evidence="5">
    <location>
        <begin position="24"/>
        <end position="75"/>
    </location>
</feature>
<accession>A0A2T0FF78</accession>
<dbReference type="SUPFAM" id="SSF90229">
    <property type="entry name" value="CCCH zinc finger"/>
    <property type="match status" value="1"/>
</dbReference>
<dbReference type="STRING" id="45607.A0A2T0FF78"/>
<name>A0A2T0FF78_9ASCO</name>
<evidence type="ECO:0000256" key="3">
    <source>
        <dbReference type="ARBA" id="ARBA00022833"/>
    </source>
</evidence>
<keyword evidence="8" id="KW-1185">Reference proteome</keyword>
<keyword evidence="3 4" id="KW-0862">Zinc</keyword>
<dbReference type="RefSeq" id="XP_024663597.1">
    <property type="nucleotide sequence ID" value="XM_024807829.1"/>
</dbReference>
<proteinExistence type="predicted"/>
<feature type="compositionally biased region" description="Acidic residues" evidence="5">
    <location>
        <begin position="253"/>
        <end position="272"/>
    </location>
</feature>
<dbReference type="GeneID" id="36515020"/>
<reference evidence="7 8" key="1">
    <citation type="submission" date="2017-04" db="EMBL/GenBank/DDBJ databases">
        <title>Genome sequencing of [Candida] sorbophila.</title>
        <authorList>
            <person name="Ahn J.O."/>
        </authorList>
    </citation>
    <scope>NUCLEOTIDE SEQUENCE [LARGE SCALE GENOMIC DNA]</scope>
    <source>
        <strain evidence="7 8">DS02</strain>
    </source>
</reference>
<comment type="caution">
    <text evidence="7">The sequence shown here is derived from an EMBL/GenBank/DDBJ whole genome shotgun (WGS) entry which is preliminary data.</text>
</comment>
<organism evidence="7 8">
    <name type="scientific">Wickerhamiella sorbophila</name>
    <dbReference type="NCBI Taxonomy" id="45607"/>
    <lineage>
        <taxon>Eukaryota</taxon>
        <taxon>Fungi</taxon>
        <taxon>Dikarya</taxon>
        <taxon>Ascomycota</taxon>
        <taxon>Saccharomycotina</taxon>
        <taxon>Dipodascomycetes</taxon>
        <taxon>Dipodascales</taxon>
        <taxon>Trichomonascaceae</taxon>
        <taxon>Wickerhamiella</taxon>
    </lineage>
</organism>
<keyword evidence="2 4" id="KW-0863">Zinc-finger</keyword>
<dbReference type="InterPro" id="IPR000571">
    <property type="entry name" value="Znf_CCCH"/>
</dbReference>
<feature type="domain" description="C3H1-type" evidence="6">
    <location>
        <begin position="144"/>
        <end position="170"/>
    </location>
</feature>
<dbReference type="PANTHER" id="PTHR46156">
    <property type="entry name" value="CCCH ZINGC FINGER"/>
    <property type="match status" value="1"/>
</dbReference>
<dbReference type="GO" id="GO:0005634">
    <property type="term" value="C:nucleus"/>
    <property type="evidence" value="ECO:0007669"/>
    <property type="project" value="TreeGrafter"/>
</dbReference>
<dbReference type="OrthoDB" id="410307at2759"/>
<evidence type="ECO:0000256" key="4">
    <source>
        <dbReference type="PROSITE-ProRule" id="PRU00723"/>
    </source>
</evidence>
<evidence type="ECO:0000313" key="8">
    <source>
        <dbReference type="Proteomes" id="UP000238350"/>
    </source>
</evidence>
<feature type="zinc finger region" description="C3H1-type" evidence="4">
    <location>
        <begin position="172"/>
        <end position="200"/>
    </location>
</feature>
<dbReference type="InterPro" id="IPR036855">
    <property type="entry name" value="Znf_CCCH_sf"/>
</dbReference>
<dbReference type="GO" id="GO:0008270">
    <property type="term" value="F:zinc ion binding"/>
    <property type="evidence" value="ECO:0007669"/>
    <property type="project" value="UniProtKB-KW"/>
</dbReference>
<feature type="zinc finger region" description="C3H1-type" evidence="4">
    <location>
        <begin position="90"/>
        <end position="118"/>
    </location>
</feature>
<dbReference type="Proteomes" id="UP000238350">
    <property type="component" value="Unassembled WGS sequence"/>
</dbReference>
<feature type="domain" description="C3H1-type" evidence="6">
    <location>
        <begin position="90"/>
        <end position="118"/>
    </location>
</feature>
<gene>
    <name evidence="7" type="ORF">B9G98_01271</name>
</gene>
<dbReference type="PANTHER" id="PTHR46156:SF1">
    <property type="entry name" value="ZINC FINGER CCCH DOMAIN-CONTAINING PROTEIN 3"/>
    <property type="match status" value="1"/>
</dbReference>
<evidence type="ECO:0000256" key="5">
    <source>
        <dbReference type="SAM" id="MobiDB-lite"/>
    </source>
</evidence>
<evidence type="ECO:0000313" key="7">
    <source>
        <dbReference type="EMBL" id="PRT53651.1"/>
    </source>
</evidence>
<evidence type="ECO:0000256" key="2">
    <source>
        <dbReference type="ARBA" id="ARBA00022771"/>
    </source>
</evidence>
<feature type="zinc finger region" description="C3H1-type" evidence="4">
    <location>
        <begin position="144"/>
        <end position="170"/>
    </location>
</feature>
<sequence length="293" mass="32238">MTGADNNALLEEIAQLAGAINRHKSKNHGFKPSSYGSSYVAQDSYRGRGRGRGRGGNRGGFRSRGGRYRGNFSQRNPYNYDASASRLSLPKIDSFCSIYTRTGTCSQGQACRYIHDASRVALCRASLHGECRNPTCTLSHEPNEHNAPLCTHFAQGRCTRDDCKYTHMVNLTRDAPTCRAFALEGWCDAGAKCTKCHIYHCPDFEESGGKCPRPQCPLKHVLRLKKPAQPSEPKAQEEKVSVSSLLQSLTREDGEDEDGTDTYESSSSDEDIEHSSSTAPENSLAVNDDFVSL</sequence>
<feature type="region of interest" description="Disordered" evidence="5">
    <location>
        <begin position="227"/>
        <end position="293"/>
    </location>
</feature>
<keyword evidence="1 4" id="KW-0479">Metal-binding</keyword>
<dbReference type="AlphaFoldDB" id="A0A2T0FF78"/>
<dbReference type="SMART" id="SM00356">
    <property type="entry name" value="ZnF_C3H1"/>
    <property type="match status" value="5"/>
</dbReference>